<dbReference type="EMBL" id="CDMZ01003191">
    <property type="protein sequence ID" value="CEM45443.1"/>
    <property type="molecule type" value="Genomic_DNA"/>
</dbReference>
<feature type="compositionally biased region" description="Basic and acidic residues" evidence="1">
    <location>
        <begin position="613"/>
        <end position="622"/>
    </location>
</feature>
<proteinExistence type="predicted"/>
<feature type="compositionally biased region" description="Basic and acidic residues" evidence="1">
    <location>
        <begin position="39"/>
        <end position="68"/>
    </location>
</feature>
<gene>
    <name evidence="2" type="ORF">Cvel_7515</name>
</gene>
<feature type="region of interest" description="Disordered" evidence="1">
    <location>
        <begin position="1"/>
        <end position="74"/>
    </location>
</feature>
<sequence>MDGALGTSLSVPEGGRGRNGEGRDRQRDAAVRGGLRGGPSEEMRGGGEESVHSREETGGGRAGKRELQSLHSEQSTLILHPLVFEEKEREGGEAESCSASVDGEGMSDVMEELFQDRQLEEEEHEAAAVAAEAEAEKRSQEASMRTLSAGRQSGSICEHGHKRYYCKECGGGGLCEHGRQRHMCKECGGRGICEHCEYRFRCRVCSSHNFCEHDRYRASCKDCGFVRTEKKCKHGRQPHLCKDCGGTSICEHNKERRRCKECGGSGFCEHGKLRHFCVRCGGKSMCEHGRERRRCRDCGGVGICEHGKQRFDCKVCGNSKIFCEHGRRRYNCRGCGGGGICEHGHRRRACKQCKGMSKCRHKQIRADCEKCRGEGKGQKAKNESSKRETSQAHLEPREEASKQKGKKRKQEECVDKGETQTQAAPPNRVPRAAKSRRLGESVPDSQAQSELPTGSPAAASGGRGPGGGGVAKVSSCEWLQSPLLICKHGLERNRCHDSGCRSICVHGRRPTRCKDCKVDGGGAVLLTMSEGDSVGGTAKTREGQRGGRGGERAAVAVSGALFVASSGETGAKVGESSQSAASRKKEGAAGESGGVQPKRVKRKKVPTKYNESSGREIEEERASAQNMEEGVEFLSGNHQNDGVPSSTDGDEQASGPLDPGPTFFGLLEESD</sequence>
<feature type="compositionally biased region" description="Basic and acidic residues" evidence="1">
    <location>
        <begin position="409"/>
        <end position="418"/>
    </location>
</feature>
<feature type="region of interest" description="Disordered" evidence="1">
    <location>
        <begin position="568"/>
        <end position="671"/>
    </location>
</feature>
<reference evidence="2" key="1">
    <citation type="submission" date="2014-11" db="EMBL/GenBank/DDBJ databases">
        <authorList>
            <person name="Otto D Thomas"/>
            <person name="Naeem Raeece"/>
        </authorList>
    </citation>
    <scope>NUCLEOTIDE SEQUENCE</scope>
</reference>
<dbReference type="VEuPathDB" id="CryptoDB:Cvel_7515"/>
<feature type="compositionally biased region" description="Gly residues" evidence="1">
    <location>
        <begin position="461"/>
        <end position="470"/>
    </location>
</feature>
<name>A0A0G4HMP2_9ALVE</name>
<dbReference type="PhylomeDB" id="A0A0G4HMP2"/>
<evidence type="ECO:0000313" key="2">
    <source>
        <dbReference type="EMBL" id="CEM45443.1"/>
    </source>
</evidence>
<feature type="compositionally biased region" description="Basic and acidic residues" evidence="1">
    <location>
        <begin position="15"/>
        <end position="30"/>
    </location>
</feature>
<feature type="compositionally biased region" description="Polar residues" evidence="1">
    <location>
        <begin position="443"/>
        <end position="452"/>
    </location>
</feature>
<feature type="compositionally biased region" description="Polar residues" evidence="1">
    <location>
        <begin position="636"/>
        <end position="647"/>
    </location>
</feature>
<organism evidence="2">
    <name type="scientific">Chromera velia CCMP2878</name>
    <dbReference type="NCBI Taxonomy" id="1169474"/>
    <lineage>
        <taxon>Eukaryota</taxon>
        <taxon>Sar</taxon>
        <taxon>Alveolata</taxon>
        <taxon>Colpodellida</taxon>
        <taxon>Chromeraceae</taxon>
        <taxon>Chromera</taxon>
    </lineage>
</organism>
<evidence type="ECO:0000256" key="1">
    <source>
        <dbReference type="SAM" id="MobiDB-lite"/>
    </source>
</evidence>
<protein>
    <submittedName>
        <fullName evidence="2">Uncharacterized protein</fullName>
    </submittedName>
</protein>
<feature type="compositionally biased region" description="Basic and acidic residues" evidence="1">
    <location>
        <begin position="374"/>
        <end position="402"/>
    </location>
</feature>
<feature type="region of interest" description="Disordered" evidence="1">
    <location>
        <begin position="374"/>
        <end position="471"/>
    </location>
</feature>
<accession>A0A0G4HMP2</accession>
<dbReference type="AlphaFoldDB" id="A0A0G4HMP2"/>